<gene>
    <name evidence="2" type="ORF">TPE_0675</name>
</gene>
<dbReference type="HOGENOM" id="CLU_095712_1_0_12"/>
<feature type="transmembrane region" description="Helical" evidence="1">
    <location>
        <begin position="21"/>
        <end position="41"/>
    </location>
</feature>
<keyword evidence="1" id="KW-0812">Transmembrane</keyword>
<feature type="transmembrane region" description="Helical" evidence="1">
    <location>
        <begin position="194"/>
        <end position="213"/>
    </location>
</feature>
<dbReference type="KEGG" id="tped:TPE_0675"/>
<evidence type="ECO:0000256" key="1">
    <source>
        <dbReference type="SAM" id="Phobius"/>
    </source>
</evidence>
<dbReference type="STRING" id="1291379.TPE_0675"/>
<feature type="transmembrane region" description="Helical" evidence="1">
    <location>
        <begin position="154"/>
        <end position="173"/>
    </location>
</feature>
<keyword evidence="1" id="KW-0472">Membrane</keyword>
<keyword evidence="1" id="KW-1133">Transmembrane helix</keyword>
<protein>
    <recommendedName>
        <fullName evidence="4">Small-conductance mechanosensitive channel</fullName>
    </recommendedName>
</protein>
<dbReference type="EMBL" id="CP004120">
    <property type="protein sequence ID" value="AGT43171.1"/>
    <property type="molecule type" value="Genomic_DNA"/>
</dbReference>
<accession>S6A325</accession>
<dbReference type="PATRIC" id="fig|1291379.3.peg.677"/>
<evidence type="ECO:0000313" key="2">
    <source>
        <dbReference type="EMBL" id="AGT43171.1"/>
    </source>
</evidence>
<keyword evidence="3" id="KW-1185">Reference proteome</keyword>
<name>S6A325_9SPIR</name>
<reference evidence="2 3" key="1">
    <citation type="journal article" date="2013" name="PLoS ONE">
        <title>Genome-Wide Relatedness of Treponema pedis, from Gingiva and Necrotic Skin Lesions of Pigs, with the Human Oral Pathogen Treponema denticola.</title>
        <authorList>
            <person name="Svartstrom O."/>
            <person name="Mushtaq M."/>
            <person name="Pringle M."/>
            <person name="Segerman B."/>
        </authorList>
    </citation>
    <scope>NUCLEOTIDE SEQUENCE [LARGE SCALE GENOMIC DNA]</scope>
    <source>
        <strain evidence="2">T A4</strain>
    </source>
</reference>
<evidence type="ECO:0008006" key="4">
    <source>
        <dbReference type="Google" id="ProtNLM"/>
    </source>
</evidence>
<dbReference type="AlphaFoldDB" id="S6A325"/>
<evidence type="ECO:0000313" key="3">
    <source>
        <dbReference type="Proteomes" id="UP000015620"/>
    </source>
</evidence>
<dbReference type="Proteomes" id="UP000015620">
    <property type="component" value="Chromosome"/>
</dbReference>
<feature type="transmembrane region" description="Helical" evidence="1">
    <location>
        <begin position="53"/>
        <end position="75"/>
    </location>
</feature>
<proteinExistence type="predicted"/>
<feature type="transmembrane region" description="Helical" evidence="1">
    <location>
        <begin position="120"/>
        <end position="142"/>
    </location>
</feature>
<sequence>MMNNELYDKSFTKPIIKYGRFINLLAIFLCFLPSIVVWIIYGVKPPAHDIFTGWGLIASIYAIYSVVEPVSYFPILGLPGTYMAFLSGNIGNIRVPVSAITQEAVGVEPGTKKAEIVSTLGIAGSIVTNLIIVTIAAVGGQALMSIFPPKVLEAFAYVSPAIFGAIFGMFAVKNIKYGMFALAAAMLLLNIGKIPVYIMIPVCVFGTVIFGFLTHNKNKA</sequence>
<organism evidence="2 3">
    <name type="scientific">Treponema pedis str. T A4</name>
    <dbReference type="NCBI Taxonomy" id="1291379"/>
    <lineage>
        <taxon>Bacteria</taxon>
        <taxon>Pseudomonadati</taxon>
        <taxon>Spirochaetota</taxon>
        <taxon>Spirochaetia</taxon>
        <taxon>Spirochaetales</taxon>
        <taxon>Treponemataceae</taxon>
        <taxon>Treponema</taxon>
    </lineage>
</organism>